<accession>A0A0L8AL74</accession>
<dbReference type="RefSeq" id="WP_053223152.1">
    <property type="nucleotide sequence ID" value="NZ_JSVA01000008.1"/>
</dbReference>
<sequence length="115" mass="13260">MKESEIKLRVILDNENIPEKIYWDATEKEGNGEEETKSVSLNIWDHNSQNTLRIDLWNKEMPIDEMKRFYVDCLGGLAQSILNSTGDEFMSTAMNRLCDKLVKHLEEEAKNGGPK</sequence>
<proteinExistence type="predicted"/>
<dbReference type="NCBIfam" id="TIGR03515">
    <property type="entry name" value="GldC"/>
    <property type="match status" value="1"/>
</dbReference>
<dbReference type="OrthoDB" id="893422at2"/>
<dbReference type="PATRIC" id="fig|1566026.4.peg.3407"/>
<name>A0A0L8AL74_9BACT</name>
<evidence type="ECO:0000313" key="1">
    <source>
        <dbReference type="EMBL" id="KOF03213.1"/>
    </source>
</evidence>
<comment type="caution">
    <text evidence="1">The sequence shown here is derived from an EMBL/GenBank/DDBJ whole genome shotgun (WGS) entry which is preliminary data.</text>
</comment>
<dbReference type="Pfam" id="PF19937">
    <property type="entry name" value="GldC-like"/>
    <property type="match status" value="1"/>
</dbReference>
<protein>
    <submittedName>
        <fullName evidence="1">Motility</fullName>
    </submittedName>
</protein>
<gene>
    <name evidence="1" type="ORF">OB69_07860</name>
</gene>
<dbReference type="InterPro" id="IPR019854">
    <property type="entry name" value="Motility-assoc_prot_GldC"/>
</dbReference>
<evidence type="ECO:0000313" key="2">
    <source>
        <dbReference type="Proteomes" id="UP000036908"/>
    </source>
</evidence>
<keyword evidence="2" id="KW-1185">Reference proteome</keyword>
<organism evidence="1 2">
    <name type="scientific">Roseivirga seohaensis subsp. aquiponti</name>
    <dbReference type="NCBI Taxonomy" id="1566026"/>
    <lineage>
        <taxon>Bacteria</taxon>
        <taxon>Pseudomonadati</taxon>
        <taxon>Bacteroidota</taxon>
        <taxon>Cytophagia</taxon>
        <taxon>Cytophagales</taxon>
        <taxon>Roseivirgaceae</taxon>
        <taxon>Roseivirga</taxon>
    </lineage>
</organism>
<dbReference type="Proteomes" id="UP000036908">
    <property type="component" value="Unassembled WGS sequence"/>
</dbReference>
<dbReference type="AlphaFoldDB" id="A0A0L8AL74"/>
<reference evidence="2" key="1">
    <citation type="submission" date="2014-11" db="EMBL/GenBank/DDBJ databases">
        <title>Genome sequencing of Roseivirga sp. D-25.</title>
        <authorList>
            <person name="Selvaratnam C."/>
            <person name="Thevarajoo S."/>
            <person name="Goh K.M."/>
            <person name="Eee R."/>
            <person name="Chan K.-G."/>
            <person name="Chong C.S."/>
        </authorList>
    </citation>
    <scope>NUCLEOTIDE SEQUENCE [LARGE SCALE GENOMIC DNA]</scope>
    <source>
        <strain evidence="2">D-25</strain>
    </source>
</reference>
<dbReference type="EMBL" id="JSVA01000008">
    <property type="protein sequence ID" value="KOF03213.1"/>
    <property type="molecule type" value="Genomic_DNA"/>
</dbReference>